<keyword evidence="2" id="KW-1185">Reference proteome</keyword>
<evidence type="ECO:0000313" key="1">
    <source>
        <dbReference type="EMBL" id="MBM1714596.1"/>
    </source>
</evidence>
<dbReference type="Proteomes" id="UP000732193">
    <property type="component" value="Unassembled WGS sequence"/>
</dbReference>
<protein>
    <submittedName>
        <fullName evidence="1">Uncharacterized protein</fullName>
    </submittedName>
</protein>
<organism evidence="1 2">
    <name type="scientific">Sulfitobacter geojensis</name>
    <dbReference type="NCBI Taxonomy" id="1342299"/>
    <lineage>
        <taxon>Bacteria</taxon>
        <taxon>Pseudomonadati</taxon>
        <taxon>Pseudomonadota</taxon>
        <taxon>Alphaproteobacteria</taxon>
        <taxon>Rhodobacterales</taxon>
        <taxon>Roseobacteraceae</taxon>
        <taxon>Sulfitobacter</taxon>
    </lineage>
</organism>
<gene>
    <name evidence="1" type="ORF">JQV55_13575</name>
</gene>
<evidence type="ECO:0000313" key="2">
    <source>
        <dbReference type="Proteomes" id="UP000732193"/>
    </source>
</evidence>
<name>A0AAE2VZ81_9RHOB</name>
<sequence>MPNLSSTFYSSLVAAALILAVALSGFAHRGGQAALSPDLAAYVAAGGALADLCGGPGEQEGGPIQKCEACRQIGAAVIPHSVRCVPVILNGETRTLTFVAKRLHHARPLDPAQLTRAPPQA</sequence>
<dbReference type="EMBL" id="JAFBRM010000003">
    <property type="protein sequence ID" value="MBM1714596.1"/>
    <property type="molecule type" value="Genomic_DNA"/>
</dbReference>
<comment type="caution">
    <text evidence="1">The sequence shown here is derived from an EMBL/GenBank/DDBJ whole genome shotgun (WGS) entry which is preliminary data.</text>
</comment>
<reference evidence="1 2" key="1">
    <citation type="submission" date="2021-01" db="EMBL/GenBank/DDBJ databases">
        <title>Diatom-associated Roseobacters Show Island Model of Population Structure.</title>
        <authorList>
            <person name="Qu L."/>
            <person name="Feng X."/>
            <person name="Chen Y."/>
            <person name="Li L."/>
            <person name="Wang X."/>
            <person name="Hu Z."/>
            <person name="Wang H."/>
            <person name="Luo H."/>
        </authorList>
    </citation>
    <scope>NUCLEOTIDE SEQUENCE [LARGE SCALE GENOMIC DNA]</scope>
    <source>
        <strain evidence="1 2">TR60-84</strain>
    </source>
</reference>
<proteinExistence type="predicted"/>
<dbReference type="AlphaFoldDB" id="A0AAE2VZ81"/>
<accession>A0AAE2VZ81</accession>